<dbReference type="InterPro" id="IPR054790">
    <property type="entry name" value="MurU"/>
</dbReference>
<dbReference type="CDD" id="cd06422">
    <property type="entry name" value="NTP_transferase_like_1"/>
    <property type="match status" value="1"/>
</dbReference>
<dbReference type="Pfam" id="PF00483">
    <property type="entry name" value="NTP_transferase"/>
    <property type="match status" value="1"/>
</dbReference>
<feature type="domain" description="Nucleotidyl transferase" evidence="1">
    <location>
        <begin position="2"/>
        <end position="126"/>
    </location>
</feature>
<evidence type="ECO:0000313" key="5">
    <source>
        <dbReference type="Proteomes" id="UP001304419"/>
    </source>
</evidence>
<dbReference type="AlphaFoldDB" id="A0A8I2H524"/>
<protein>
    <submittedName>
        <fullName evidence="2">Nucleotidyltransferase family protein</fullName>
    </submittedName>
</protein>
<dbReference type="NCBIfam" id="NF045761">
    <property type="entry name" value="NAMPUrTaseMurU"/>
    <property type="match status" value="1"/>
</dbReference>
<reference evidence="3 5" key="2">
    <citation type="submission" date="2023-10" db="EMBL/GenBank/DDBJ databases">
        <title>To unveil natural product biosynthetic capacity in Pseudoalteromonas.</title>
        <authorList>
            <person name="Wang J."/>
        </authorList>
    </citation>
    <scope>NUCLEOTIDE SEQUENCE [LARGE SCALE GENOMIC DNA]</scope>
    <source>
        <strain evidence="3 5">DSM 15914</strain>
    </source>
</reference>
<proteinExistence type="predicted"/>
<keyword evidence="5" id="KW-1185">Reference proteome</keyword>
<dbReference type="SUPFAM" id="SSF53448">
    <property type="entry name" value="Nucleotide-diphospho-sugar transferases"/>
    <property type="match status" value="1"/>
</dbReference>
<dbReference type="Proteomes" id="UP000646877">
    <property type="component" value="Unassembled WGS sequence"/>
</dbReference>
<dbReference type="InterPro" id="IPR005835">
    <property type="entry name" value="NTP_transferase_dom"/>
</dbReference>
<organism evidence="2 4">
    <name type="scientific">Pseudoalteromonas maricaloris</name>
    <dbReference type="NCBI Taxonomy" id="184924"/>
    <lineage>
        <taxon>Bacteria</taxon>
        <taxon>Pseudomonadati</taxon>
        <taxon>Pseudomonadota</taxon>
        <taxon>Gammaproteobacteria</taxon>
        <taxon>Alteromonadales</taxon>
        <taxon>Pseudoalteromonadaceae</taxon>
        <taxon>Pseudoalteromonas</taxon>
    </lineage>
</organism>
<dbReference type="EMBL" id="CP137578">
    <property type="protein sequence ID" value="WOX27938.1"/>
    <property type="molecule type" value="Genomic_DNA"/>
</dbReference>
<sequence length="230" mass="25178">MKAIILSAGRGKRMMPLTANQPKPMLNVAGKPLLEHHIERLKAAGICDIVINLAWQGQVIKDYFGNGSHFGVHIEYSDEPEGGLETAGGIIQALPMLCEQDDSFIVLNGDIFTDYDVSSLVQLQLGSIAEGHCEAHIVLVENPKHNPEGDFCLAHQPLNQQKYTLSGIGKYHQSFFAELGAGFIKLGPLLRSGLEQHKVSTELYLGAWDDIGTPERLKMINDKLGYSDVG</sequence>
<gene>
    <name evidence="2" type="ORF">F9Y85_13540</name>
    <name evidence="3" type="ORF">R5H13_14960</name>
</gene>
<dbReference type="InterPro" id="IPR029044">
    <property type="entry name" value="Nucleotide-diphossugar_trans"/>
</dbReference>
<keyword evidence="2" id="KW-0808">Transferase</keyword>
<name>A0A8I2H524_9GAMM</name>
<dbReference type="Gene3D" id="3.90.550.10">
    <property type="entry name" value="Spore Coat Polysaccharide Biosynthesis Protein SpsA, Chain A"/>
    <property type="match status" value="1"/>
</dbReference>
<dbReference type="GO" id="GO:0016740">
    <property type="term" value="F:transferase activity"/>
    <property type="evidence" value="ECO:0007669"/>
    <property type="project" value="UniProtKB-KW"/>
</dbReference>
<evidence type="ECO:0000313" key="4">
    <source>
        <dbReference type="Proteomes" id="UP000646877"/>
    </source>
</evidence>
<dbReference type="InterPro" id="IPR050486">
    <property type="entry name" value="Mannose-1P_guanyltransferase"/>
</dbReference>
<dbReference type="PANTHER" id="PTHR22572">
    <property type="entry name" value="SUGAR-1-PHOSPHATE GUANYL TRANSFERASE"/>
    <property type="match status" value="1"/>
</dbReference>
<reference evidence="2" key="1">
    <citation type="submission" date="2019-10" db="EMBL/GenBank/DDBJ databases">
        <authorList>
            <person name="Paulsen S."/>
        </authorList>
    </citation>
    <scope>NUCLEOTIDE SEQUENCE</scope>
    <source>
        <strain evidence="2">LMG 19692</strain>
    </source>
</reference>
<evidence type="ECO:0000259" key="1">
    <source>
        <dbReference type="Pfam" id="PF00483"/>
    </source>
</evidence>
<dbReference type="Proteomes" id="UP001304419">
    <property type="component" value="Chromosome 1"/>
</dbReference>
<evidence type="ECO:0000313" key="2">
    <source>
        <dbReference type="EMBL" id="NLR22330.1"/>
    </source>
</evidence>
<accession>A0A8I2H524</accession>
<dbReference type="EMBL" id="WEIA01000008">
    <property type="protein sequence ID" value="NLR22330.1"/>
    <property type="molecule type" value="Genomic_DNA"/>
</dbReference>
<evidence type="ECO:0000313" key="3">
    <source>
        <dbReference type="EMBL" id="WOX27938.1"/>
    </source>
</evidence>
<dbReference type="RefSeq" id="WP_193522051.1">
    <property type="nucleotide sequence ID" value="NZ_CBCSDF010000011.1"/>
</dbReference>